<comment type="caution">
    <text evidence="2">The sequence shown here is derived from an EMBL/GenBank/DDBJ whole genome shotgun (WGS) entry which is preliminary data.</text>
</comment>
<gene>
    <name evidence="2" type="ORF">DEP93_00825</name>
</gene>
<feature type="transmembrane region" description="Helical" evidence="1">
    <location>
        <begin position="76"/>
        <end position="95"/>
    </location>
</feature>
<feature type="transmembrane region" description="Helical" evidence="1">
    <location>
        <begin position="107"/>
        <end position="129"/>
    </location>
</feature>
<feature type="transmembrane region" description="Helical" evidence="1">
    <location>
        <begin position="28"/>
        <end position="56"/>
    </location>
</feature>
<evidence type="ECO:0000313" key="3">
    <source>
        <dbReference type="Proteomes" id="UP000263336"/>
    </source>
</evidence>
<keyword evidence="1" id="KW-0472">Membrane</keyword>
<reference evidence="2 3" key="1">
    <citation type="journal article" date="2018" name="Nat. Biotechnol.">
        <title>A standardized bacterial taxonomy based on genome phylogeny substantially revises the tree of life.</title>
        <authorList>
            <person name="Parks D.H."/>
            <person name="Chuvochina M."/>
            <person name="Waite D.W."/>
            <person name="Rinke C."/>
            <person name="Skarshewski A."/>
            <person name="Chaumeil P.A."/>
            <person name="Hugenholtz P."/>
        </authorList>
    </citation>
    <scope>NUCLEOTIDE SEQUENCE [LARGE SCALE GENOMIC DNA]</scope>
    <source>
        <strain evidence="2">UBA11701</strain>
    </source>
</reference>
<dbReference type="AlphaFoldDB" id="A0A3D0ZQM6"/>
<keyword evidence="1" id="KW-0812">Transmembrane</keyword>
<evidence type="ECO:0000256" key="1">
    <source>
        <dbReference type="SAM" id="Phobius"/>
    </source>
</evidence>
<name>A0A3D0ZQM6_UNCKA</name>
<keyword evidence="1" id="KW-1133">Transmembrane helix</keyword>
<sequence>MPNKSEINIENKIMEQVLSGKVKMKPRWYFILGSVLSFAGLTGMIVGAVFLTNLTLFLIRKQGPGTGRINMMLESFPLWVPLLAVAFVILGILVLKRYDFSYKKNFPLVAGTLVAAIILSALIINLSGLNDIWSKRGPMRRLYNVNQTDGARIQHIPRYSR</sequence>
<dbReference type="EMBL" id="DOZN01000008">
    <property type="protein sequence ID" value="HCC41998.1"/>
    <property type="molecule type" value="Genomic_DNA"/>
</dbReference>
<evidence type="ECO:0000313" key="2">
    <source>
        <dbReference type="EMBL" id="HCC41998.1"/>
    </source>
</evidence>
<organism evidence="2 3">
    <name type="scientific">candidate division WWE3 bacterium</name>
    <dbReference type="NCBI Taxonomy" id="2053526"/>
    <lineage>
        <taxon>Bacteria</taxon>
        <taxon>Katanobacteria</taxon>
    </lineage>
</organism>
<accession>A0A3D0ZQM6</accession>
<proteinExistence type="predicted"/>
<protein>
    <submittedName>
        <fullName evidence="2">Uncharacterized protein</fullName>
    </submittedName>
</protein>
<dbReference type="Proteomes" id="UP000263336">
    <property type="component" value="Unassembled WGS sequence"/>
</dbReference>